<evidence type="ECO:0000256" key="1">
    <source>
        <dbReference type="SAM" id="MobiDB-lite"/>
    </source>
</evidence>
<feature type="signal peptide" evidence="2">
    <location>
        <begin position="1"/>
        <end position="21"/>
    </location>
</feature>
<dbReference type="Proteomes" id="UP001589834">
    <property type="component" value="Unassembled WGS sequence"/>
</dbReference>
<comment type="caution">
    <text evidence="4">The sequence shown here is derived from an EMBL/GenBank/DDBJ whole genome shotgun (WGS) entry which is preliminary data.</text>
</comment>
<sequence length="169" mass="17579">MTLHRPLLLAGLLLASLSAMAQYQWIDKDGRRVFSDRAPPADVPAKNILSQPRGGAASAAAPAAAESAAPAASAAVTAAKAPAPGVDKALEDKKKQAEAAEAAKQKADEARQVAARADNCKRAQGAKATLDSGMRMARVNAQGEREVLDDTQRAAELKRVNEIIAASCR</sequence>
<evidence type="ECO:0000313" key="4">
    <source>
        <dbReference type="EMBL" id="MFC0593878.1"/>
    </source>
</evidence>
<proteinExistence type="predicted"/>
<keyword evidence="2" id="KW-0732">Signal</keyword>
<protein>
    <submittedName>
        <fullName evidence="4">DUF4124 domain-containing protein</fullName>
    </submittedName>
</protein>
<feature type="chain" id="PRO_5045730161" evidence="2">
    <location>
        <begin position="22"/>
        <end position="169"/>
    </location>
</feature>
<accession>A0ABV6PY64</accession>
<dbReference type="RefSeq" id="WP_377484258.1">
    <property type="nucleotide sequence ID" value="NZ_JBHLTN010000032.1"/>
</dbReference>
<dbReference type="EMBL" id="JBHLTN010000032">
    <property type="protein sequence ID" value="MFC0593878.1"/>
    <property type="molecule type" value="Genomic_DNA"/>
</dbReference>
<evidence type="ECO:0000313" key="5">
    <source>
        <dbReference type="Proteomes" id="UP001589834"/>
    </source>
</evidence>
<feature type="domain" description="DUF4124" evidence="3">
    <location>
        <begin position="12"/>
        <end position="64"/>
    </location>
</feature>
<evidence type="ECO:0000259" key="3">
    <source>
        <dbReference type="Pfam" id="PF13511"/>
    </source>
</evidence>
<feature type="compositionally biased region" description="Basic and acidic residues" evidence="1">
    <location>
        <begin position="88"/>
        <end position="106"/>
    </location>
</feature>
<organism evidence="4 5">
    <name type="scientific">Ottowia pentelensis</name>
    <dbReference type="NCBI Taxonomy" id="511108"/>
    <lineage>
        <taxon>Bacteria</taxon>
        <taxon>Pseudomonadati</taxon>
        <taxon>Pseudomonadota</taxon>
        <taxon>Betaproteobacteria</taxon>
        <taxon>Burkholderiales</taxon>
        <taxon>Comamonadaceae</taxon>
        <taxon>Ottowia</taxon>
    </lineage>
</organism>
<reference evidence="4 5" key="1">
    <citation type="submission" date="2024-09" db="EMBL/GenBank/DDBJ databases">
        <authorList>
            <person name="Sun Q."/>
            <person name="Mori K."/>
        </authorList>
    </citation>
    <scope>NUCLEOTIDE SEQUENCE [LARGE SCALE GENOMIC DNA]</scope>
    <source>
        <strain evidence="4 5">NCAIM B.02336</strain>
    </source>
</reference>
<keyword evidence="5" id="KW-1185">Reference proteome</keyword>
<feature type="region of interest" description="Disordered" evidence="1">
    <location>
        <begin position="68"/>
        <end position="106"/>
    </location>
</feature>
<feature type="compositionally biased region" description="Low complexity" evidence="1">
    <location>
        <begin position="68"/>
        <end position="84"/>
    </location>
</feature>
<name>A0ABV6PY64_9BURK</name>
<dbReference type="InterPro" id="IPR025392">
    <property type="entry name" value="DUF4124"/>
</dbReference>
<evidence type="ECO:0000256" key="2">
    <source>
        <dbReference type="SAM" id="SignalP"/>
    </source>
</evidence>
<dbReference type="Pfam" id="PF13511">
    <property type="entry name" value="DUF4124"/>
    <property type="match status" value="1"/>
</dbReference>
<gene>
    <name evidence="4" type="ORF">ACFFGG_15095</name>
</gene>